<sequence length="142" mass="16547">MSPVHLRNLRISRNQSEDREVFSRTRRPGRGHLGHSGGWKDTEGNHTHSDIYLPIQQKPQTRGLDNMDTALQLHQLCKDHFQWSINSKRFHLASHFAELGASFQKICLKEISFKDLIVRFVYETLDNSNNIKSTMTFLSREI</sequence>
<accession>A0A9Q3L0C8</accession>
<feature type="compositionally biased region" description="Basic residues" evidence="1">
    <location>
        <begin position="24"/>
        <end position="33"/>
    </location>
</feature>
<dbReference type="AlphaFoldDB" id="A0A9Q3L0C8"/>
<feature type="region of interest" description="Disordered" evidence="1">
    <location>
        <begin position="15"/>
        <end position="44"/>
    </location>
</feature>
<reference evidence="2" key="1">
    <citation type="submission" date="2021-03" db="EMBL/GenBank/DDBJ databases">
        <title>Draft genome sequence of rust myrtle Austropuccinia psidii MF-1, a brazilian biotype.</title>
        <authorList>
            <person name="Quecine M.C."/>
            <person name="Pachon D.M.R."/>
            <person name="Bonatelli M.L."/>
            <person name="Correr F.H."/>
            <person name="Franceschini L.M."/>
            <person name="Leite T.F."/>
            <person name="Margarido G.R.A."/>
            <person name="Almeida C.A."/>
            <person name="Ferrarezi J.A."/>
            <person name="Labate C.A."/>
        </authorList>
    </citation>
    <scope>NUCLEOTIDE SEQUENCE</scope>
    <source>
        <strain evidence="2">MF-1</strain>
    </source>
</reference>
<proteinExistence type="predicted"/>
<dbReference type="Proteomes" id="UP000765509">
    <property type="component" value="Unassembled WGS sequence"/>
</dbReference>
<organism evidence="2 3">
    <name type="scientific">Austropuccinia psidii MF-1</name>
    <dbReference type="NCBI Taxonomy" id="1389203"/>
    <lineage>
        <taxon>Eukaryota</taxon>
        <taxon>Fungi</taxon>
        <taxon>Dikarya</taxon>
        <taxon>Basidiomycota</taxon>
        <taxon>Pucciniomycotina</taxon>
        <taxon>Pucciniomycetes</taxon>
        <taxon>Pucciniales</taxon>
        <taxon>Sphaerophragmiaceae</taxon>
        <taxon>Austropuccinia</taxon>
    </lineage>
</organism>
<evidence type="ECO:0000313" key="3">
    <source>
        <dbReference type="Proteomes" id="UP000765509"/>
    </source>
</evidence>
<gene>
    <name evidence="2" type="ORF">O181_130603</name>
</gene>
<protein>
    <submittedName>
        <fullName evidence="2">Uncharacterized protein</fullName>
    </submittedName>
</protein>
<name>A0A9Q3L0C8_9BASI</name>
<comment type="caution">
    <text evidence="2">The sequence shown here is derived from an EMBL/GenBank/DDBJ whole genome shotgun (WGS) entry which is preliminary data.</text>
</comment>
<keyword evidence="3" id="KW-1185">Reference proteome</keyword>
<evidence type="ECO:0000313" key="2">
    <source>
        <dbReference type="EMBL" id="MBW0590888.1"/>
    </source>
</evidence>
<evidence type="ECO:0000256" key="1">
    <source>
        <dbReference type="SAM" id="MobiDB-lite"/>
    </source>
</evidence>
<dbReference type="EMBL" id="AVOT02140466">
    <property type="protein sequence ID" value="MBW0590888.1"/>
    <property type="molecule type" value="Genomic_DNA"/>
</dbReference>